<dbReference type="AlphaFoldDB" id="A0A2P4S3A5"/>
<accession>A0A2P4S3A5</accession>
<organism evidence="1 2">
    <name type="scientific">Bambusicola thoracicus</name>
    <name type="common">Chinese bamboo-partridge</name>
    <name type="synonym">Perdix thoracica</name>
    <dbReference type="NCBI Taxonomy" id="9083"/>
    <lineage>
        <taxon>Eukaryota</taxon>
        <taxon>Metazoa</taxon>
        <taxon>Chordata</taxon>
        <taxon>Craniata</taxon>
        <taxon>Vertebrata</taxon>
        <taxon>Euteleostomi</taxon>
        <taxon>Archelosauria</taxon>
        <taxon>Archosauria</taxon>
        <taxon>Dinosauria</taxon>
        <taxon>Saurischia</taxon>
        <taxon>Theropoda</taxon>
        <taxon>Coelurosauria</taxon>
        <taxon>Aves</taxon>
        <taxon>Neognathae</taxon>
        <taxon>Galloanserae</taxon>
        <taxon>Galliformes</taxon>
        <taxon>Phasianidae</taxon>
        <taxon>Perdicinae</taxon>
        <taxon>Bambusicola</taxon>
    </lineage>
</organism>
<comment type="caution">
    <text evidence="1">The sequence shown here is derived from an EMBL/GenBank/DDBJ whole genome shotgun (WGS) entry which is preliminary data.</text>
</comment>
<dbReference type="Proteomes" id="UP000237246">
    <property type="component" value="Unassembled WGS sequence"/>
</dbReference>
<dbReference type="EMBL" id="PPHD01120908">
    <property type="protein sequence ID" value="POI18592.1"/>
    <property type="molecule type" value="Genomic_DNA"/>
</dbReference>
<keyword evidence="2" id="KW-1185">Reference proteome</keyword>
<protein>
    <submittedName>
        <fullName evidence="1">Uncharacterized protein</fullName>
    </submittedName>
</protein>
<sequence>MCRESGDLLPGAVGHRLRRCLGHGRRQRGLPPAKLWMGRGGGRLGSLWGGLRAHLAGWHQLLWGRNRALELLC</sequence>
<evidence type="ECO:0000313" key="1">
    <source>
        <dbReference type="EMBL" id="POI18592.1"/>
    </source>
</evidence>
<gene>
    <name evidence="1" type="ORF">CIB84_017666</name>
</gene>
<proteinExistence type="predicted"/>
<name>A0A2P4S3A5_BAMTH</name>
<evidence type="ECO:0000313" key="2">
    <source>
        <dbReference type="Proteomes" id="UP000237246"/>
    </source>
</evidence>
<reference evidence="1 2" key="1">
    <citation type="submission" date="2018-01" db="EMBL/GenBank/DDBJ databases">
        <title>Comparison of the Chinese Bamboo Partridge and Red Junglefowl genome sequences highlights the importance of demography in genome evolution.</title>
        <authorList>
            <person name="Tiley G.P."/>
            <person name="Kimball R.T."/>
            <person name="Braun E.L."/>
            <person name="Burleigh J.G."/>
        </authorList>
    </citation>
    <scope>NUCLEOTIDE SEQUENCE [LARGE SCALE GENOMIC DNA]</scope>
    <source>
        <strain evidence="1">RTK389</strain>
        <tissue evidence="1">Blood</tissue>
    </source>
</reference>